<accession>A0A4C1SLK6</accession>
<proteinExistence type="predicted"/>
<gene>
    <name evidence="1" type="ORF">EVAR_2573_1</name>
</gene>
<comment type="caution">
    <text evidence="1">The sequence shown here is derived from an EMBL/GenBank/DDBJ whole genome shotgun (WGS) entry which is preliminary data.</text>
</comment>
<evidence type="ECO:0000313" key="2">
    <source>
        <dbReference type="Proteomes" id="UP000299102"/>
    </source>
</evidence>
<evidence type="ECO:0000313" key="1">
    <source>
        <dbReference type="EMBL" id="GBP03093.1"/>
    </source>
</evidence>
<dbReference type="EMBL" id="BGZK01000009">
    <property type="protein sequence ID" value="GBP03093.1"/>
    <property type="molecule type" value="Genomic_DNA"/>
</dbReference>
<protein>
    <submittedName>
        <fullName evidence="1">Uncharacterized protein</fullName>
    </submittedName>
</protein>
<keyword evidence="2" id="KW-1185">Reference proteome</keyword>
<name>A0A4C1SLK6_EUMVA</name>
<dbReference type="Proteomes" id="UP000299102">
    <property type="component" value="Unassembled WGS sequence"/>
</dbReference>
<organism evidence="1 2">
    <name type="scientific">Eumeta variegata</name>
    <name type="common">Bagworm moth</name>
    <name type="synonym">Eumeta japonica</name>
    <dbReference type="NCBI Taxonomy" id="151549"/>
    <lineage>
        <taxon>Eukaryota</taxon>
        <taxon>Metazoa</taxon>
        <taxon>Ecdysozoa</taxon>
        <taxon>Arthropoda</taxon>
        <taxon>Hexapoda</taxon>
        <taxon>Insecta</taxon>
        <taxon>Pterygota</taxon>
        <taxon>Neoptera</taxon>
        <taxon>Endopterygota</taxon>
        <taxon>Lepidoptera</taxon>
        <taxon>Glossata</taxon>
        <taxon>Ditrysia</taxon>
        <taxon>Tineoidea</taxon>
        <taxon>Psychidae</taxon>
        <taxon>Oiketicinae</taxon>
        <taxon>Eumeta</taxon>
    </lineage>
</organism>
<reference evidence="1 2" key="1">
    <citation type="journal article" date="2019" name="Commun. Biol.">
        <title>The bagworm genome reveals a unique fibroin gene that provides high tensile strength.</title>
        <authorList>
            <person name="Kono N."/>
            <person name="Nakamura H."/>
            <person name="Ohtoshi R."/>
            <person name="Tomita M."/>
            <person name="Numata K."/>
            <person name="Arakawa K."/>
        </authorList>
    </citation>
    <scope>NUCLEOTIDE SEQUENCE [LARGE SCALE GENOMIC DNA]</scope>
</reference>
<dbReference type="AlphaFoldDB" id="A0A4C1SLK6"/>
<sequence length="112" mass="12304">MDAGAKQTAKFNIRGNLESFRSAAGTAPVDVIRLATHLNEIGVPGSESGEKSACFVLENQIGHSFLSLYYEPHSTDILFDHHPKRTFFTQIVSHTSVTKFELVKPVINSDEG</sequence>